<organism evidence="2 3">
    <name type="scientific">Arabidopsis thaliana</name>
    <name type="common">Mouse-ear cress</name>
    <dbReference type="NCBI Taxonomy" id="3702"/>
    <lineage>
        <taxon>Eukaryota</taxon>
        <taxon>Viridiplantae</taxon>
        <taxon>Streptophyta</taxon>
        <taxon>Embryophyta</taxon>
        <taxon>Tracheophyta</taxon>
        <taxon>Spermatophyta</taxon>
        <taxon>Magnoliopsida</taxon>
        <taxon>eudicotyledons</taxon>
        <taxon>Gunneridae</taxon>
        <taxon>Pentapetalae</taxon>
        <taxon>rosids</taxon>
        <taxon>malvids</taxon>
        <taxon>Brassicales</taxon>
        <taxon>Brassicaceae</taxon>
        <taxon>Camelineae</taxon>
        <taxon>Arabidopsis</taxon>
    </lineage>
</organism>
<keyword evidence="1" id="KW-0472">Membrane</keyword>
<protein>
    <submittedName>
        <fullName evidence="2">(thale cress) hypothetical protein</fullName>
    </submittedName>
</protein>
<proteinExistence type="predicted"/>
<evidence type="ECO:0000256" key="1">
    <source>
        <dbReference type="SAM" id="Phobius"/>
    </source>
</evidence>
<sequence length="65" mass="7053">MLYMTLEQSVEFDGCGVGAIDGGCDGDPKSAASDSDDESNSAIDRRTKDGFILFLVWLVVLLFFN</sequence>
<dbReference type="EMBL" id="LR881466">
    <property type="protein sequence ID" value="CAD5314589.1"/>
    <property type="molecule type" value="Genomic_DNA"/>
</dbReference>
<evidence type="ECO:0000313" key="3">
    <source>
        <dbReference type="Proteomes" id="UP000516314"/>
    </source>
</evidence>
<keyword evidence="1" id="KW-0812">Transmembrane</keyword>
<reference evidence="2 3" key="1">
    <citation type="submission" date="2020-09" db="EMBL/GenBank/DDBJ databases">
        <authorList>
            <person name="Ashkenazy H."/>
        </authorList>
    </citation>
    <scope>NUCLEOTIDE SEQUENCE [LARGE SCALE GENOMIC DNA]</scope>
    <source>
        <strain evidence="3">cv. Cdm-0</strain>
    </source>
</reference>
<feature type="transmembrane region" description="Helical" evidence="1">
    <location>
        <begin position="49"/>
        <end position="64"/>
    </location>
</feature>
<accession>A0A7G2DY83</accession>
<name>A0A7G2DY83_ARATH</name>
<dbReference type="Proteomes" id="UP000516314">
    <property type="component" value="Chromosome 1"/>
</dbReference>
<evidence type="ECO:0000313" key="2">
    <source>
        <dbReference type="EMBL" id="CAD5314589.1"/>
    </source>
</evidence>
<gene>
    <name evidence="2" type="ORF">AT9943_LOCUS3015</name>
</gene>
<keyword evidence="1" id="KW-1133">Transmembrane helix</keyword>
<dbReference type="AlphaFoldDB" id="A0A7G2DY83"/>